<dbReference type="Pfam" id="PF08506">
    <property type="entry name" value="Cse1"/>
    <property type="match status" value="1"/>
</dbReference>
<dbReference type="GO" id="GO:0006606">
    <property type="term" value="P:protein import into nucleus"/>
    <property type="evidence" value="ECO:0007669"/>
    <property type="project" value="TreeGrafter"/>
</dbReference>
<dbReference type="AlphaFoldDB" id="A0AA88HLM6"/>
<evidence type="ECO:0000259" key="7">
    <source>
        <dbReference type="PROSITE" id="PS50166"/>
    </source>
</evidence>
<comment type="subcellular location">
    <subcellularLocation>
        <location evidence="2">Cytoplasm</location>
    </subcellularLocation>
    <subcellularLocation>
        <location evidence="1">Nucleus</location>
    </subcellularLocation>
</comment>
<accession>A0AA88HLM6</accession>
<dbReference type="SMART" id="SM00913">
    <property type="entry name" value="IBN_N"/>
    <property type="match status" value="1"/>
</dbReference>
<evidence type="ECO:0000256" key="2">
    <source>
        <dbReference type="ARBA" id="ARBA00004496"/>
    </source>
</evidence>
<dbReference type="GO" id="GO:0031267">
    <property type="term" value="F:small GTPase binding"/>
    <property type="evidence" value="ECO:0007669"/>
    <property type="project" value="InterPro"/>
</dbReference>
<keyword evidence="4" id="KW-0963">Cytoplasm</keyword>
<dbReference type="InterPro" id="IPR001494">
    <property type="entry name" value="Importin-beta_N"/>
</dbReference>
<evidence type="ECO:0000313" key="8">
    <source>
        <dbReference type="EMBL" id="KAK2707971.1"/>
    </source>
</evidence>
<dbReference type="GO" id="GO:0005635">
    <property type="term" value="C:nuclear envelope"/>
    <property type="evidence" value="ECO:0007669"/>
    <property type="project" value="TreeGrafter"/>
</dbReference>
<keyword evidence="5" id="KW-0653">Protein transport</keyword>
<proteinExistence type="predicted"/>
<feature type="non-terminal residue" evidence="8">
    <location>
        <position position="1"/>
    </location>
</feature>
<evidence type="ECO:0000313" key="9">
    <source>
        <dbReference type="Proteomes" id="UP001187531"/>
    </source>
</evidence>
<dbReference type="Pfam" id="PF03810">
    <property type="entry name" value="IBN_N"/>
    <property type="match status" value="1"/>
</dbReference>
<evidence type="ECO:0000256" key="4">
    <source>
        <dbReference type="ARBA" id="ARBA00022490"/>
    </source>
</evidence>
<dbReference type="InterPro" id="IPR016024">
    <property type="entry name" value="ARM-type_fold"/>
</dbReference>
<organism evidence="8 9">
    <name type="scientific">Artemia franciscana</name>
    <name type="common">Brine shrimp</name>
    <name type="synonym">Artemia sanfranciscana</name>
    <dbReference type="NCBI Taxonomy" id="6661"/>
    <lineage>
        <taxon>Eukaryota</taxon>
        <taxon>Metazoa</taxon>
        <taxon>Ecdysozoa</taxon>
        <taxon>Arthropoda</taxon>
        <taxon>Crustacea</taxon>
        <taxon>Branchiopoda</taxon>
        <taxon>Anostraca</taxon>
        <taxon>Artemiidae</taxon>
        <taxon>Artemia</taxon>
    </lineage>
</organism>
<keyword evidence="9" id="KW-1185">Reference proteome</keyword>
<dbReference type="EMBL" id="JAVRJZ010000019">
    <property type="protein sequence ID" value="KAK2707971.1"/>
    <property type="molecule type" value="Genomic_DNA"/>
</dbReference>
<name>A0AA88HLM6_ARTSF</name>
<dbReference type="Proteomes" id="UP001187531">
    <property type="component" value="Unassembled WGS sequence"/>
</dbReference>
<dbReference type="PANTHER" id="PTHR10997">
    <property type="entry name" value="IMPORTIN-7, 8, 11"/>
    <property type="match status" value="1"/>
</dbReference>
<dbReference type="Gene3D" id="1.25.10.10">
    <property type="entry name" value="Leucine-rich Repeat Variant"/>
    <property type="match status" value="1"/>
</dbReference>
<dbReference type="PROSITE" id="PS50166">
    <property type="entry name" value="IMPORTIN_B_NT"/>
    <property type="match status" value="1"/>
</dbReference>
<dbReference type="InterPro" id="IPR013713">
    <property type="entry name" value="XPO2_central"/>
</dbReference>
<evidence type="ECO:0000256" key="3">
    <source>
        <dbReference type="ARBA" id="ARBA00022448"/>
    </source>
</evidence>
<dbReference type="SUPFAM" id="SSF48371">
    <property type="entry name" value="ARM repeat"/>
    <property type="match status" value="1"/>
</dbReference>
<evidence type="ECO:0000256" key="6">
    <source>
        <dbReference type="ARBA" id="ARBA00023242"/>
    </source>
</evidence>
<feature type="domain" description="Importin N-terminal" evidence="7">
    <location>
        <begin position="24"/>
        <end position="103"/>
    </location>
</feature>
<comment type="caution">
    <text evidence="8">The sequence shown here is derived from an EMBL/GenBank/DDBJ whole genome shotgun (WGS) entry which is preliminary data.</text>
</comment>
<dbReference type="PANTHER" id="PTHR10997:SF18">
    <property type="entry name" value="D-IMPORTIN 7_RANBP7"/>
    <property type="match status" value="1"/>
</dbReference>
<evidence type="ECO:0000256" key="5">
    <source>
        <dbReference type="ARBA" id="ARBA00022927"/>
    </source>
</evidence>
<evidence type="ECO:0000256" key="1">
    <source>
        <dbReference type="ARBA" id="ARBA00004123"/>
    </source>
</evidence>
<dbReference type="GO" id="GO:0005829">
    <property type="term" value="C:cytosol"/>
    <property type="evidence" value="ECO:0007669"/>
    <property type="project" value="TreeGrafter"/>
</dbReference>
<sequence>MDTRKIADLLRGTVNPNHIERQQAEEQLAQIHKIIGFAPTLLQVIMSQEFDMPVKQSGVVYLKNMVNGSWEDKETETGKPIPFSIHEQDRAMIRDAIIDAIVHSPELIRNVLAVILNHIIKNDFPGRWTGIVDKINVFLQSSDPQIISGALLCFHSLVKVYEYKKDKERAPLLEALNLLLPQVYGLLINLSADTSDMSLVVQKQILKTFYTLVQHSLPMQLLTKEKFTDWMGVVRNIADRGVPESTLAIDEEERPECAAWKCRKWALHILTRTFERYGSPGSVTQEYDEFAGFYLNTFAIGFLEVVVRILDASRQKVYVSPRVLQLSLTYVGQSIKHAVCWKLLKPHIQMVIQNILFPLLCFTRQDAELWESDPHEYVRVKFDIFEDFVSPVTAARELLISICKTRKDQLQPTMAFLVQVLTSKEADASQKDGALHMVGALSEVLVKKKLYRSQMDSLLAQYVLPEYQSPHGHLRARACWVMHHFCEVKFKDPELLKQAVQATVHTLLFDRDLPVKIEASIALQALIGSQDCNELIRPKIGEITLQLLEVLRESENDDMTNVIQRIILEFQEEVAPLAVQICQHLVETFGRLVSSEEEDKALTAMSLLNSIGTLVSLFEDEANIIDKLEPVAWPFVIGLILMEAKLEFYEEALSLVEDLTSSRISENMWKAYELIYQTFQRDAFDYFNEMMPALHNYVTVDTDGFLSNSARVLAAFEMAKA</sequence>
<keyword evidence="3" id="KW-0813">Transport</keyword>
<dbReference type="InterPro" id="IPR011989">
    <property type="entry name" value="ARM-like"/>
</dbReference>
<protein>
    <recommendedName>
        <fullName evidence="7">Importin N-terminal domain-containing protein</fullName>
    </recommendedName>
</protein>
<reference evidence="8" key="1">
    <citation type="submission" date="2023-07" db="EMBL/GenBank/DDBJ databases">
        <title>Chromosome-level genome assembly of Artemia franciscana.</title>
        <authorList>
            <person name="Jo E."/>
        </authorList>
    </citation>
    <scope>NUCLEOTIDE SEQUENCE</scope>
    <source>
        <tissue evidence="8">Whole body</tissue>
    </source>
</reference>
<gene>
    <name evidence="8" type="ORF">QYM36_015599</name>
</gene>
<keyword evidence="6" id="KW-0539">Nucleus</keyword>